<dbReference type="InterPro" id="IPR011010">
    <property type="entry name" value="DNA_brk_join_enz"/>
</dbReference>
<evidence type="ECO:0000256" key="4">
    <source>
        <dbReference type="PROSITE-ProRule" id="PRU01248"/>
    </source>
</evidence>
<evidence type="ECO:0000256" key="3">
    <source>
        <dbReference type="ARBA" id="ARBA00023172"/>
    </source>
</evidence>
<keyword evidence="8" id="KW-1185">Reference proteome</keyword>
<protein>
    <submittedName>
        <fullName evidence="7">Tyrosine recombinase XerC</fullName>
    </submittedName>
</protein>
<dbReference type="Pfam" id="PF00589">
    <property type="entry name" value="Phage_integrase"/>
    <property type="match status" value="1"/>
</dbReference>
<accession>A0ABP9UP41</accession>
<dbReference type="Pfam" id="PF13495">
    <property type="entry name" value="Phage_int_SAM_4"/>
    <property type="match status" value="1"/>
</dbReference>
<evidence type="ECO:0000259" key="5">
    <source>
        <dbReference type="PROSITE" id="PS51898"/>
    </source>
</evidence>
<feature type="domain" description="Core-binding (CB)" evidence="6">
    <location>
        <begin position="1"/>
        <end position="75"/>
    </location>
</feature>
<organism evidence="7 8">
    <name type="scientific">Haloferula sargassicola</name>
    <dbReference type="NCBI Taxonomy" id="490096"/>
    <lineage>
        <taxon>Bacteria</taxon>
        <taxon>Pseudomonadati</taxon>
        <taxon>Verrucomicrobiota</taxon>
        <taxon>Verrucomicrobiia</taxon>
        <taxon>Verrucomicrobiales</taxon>
        <taxon>Verrucomicrobiaceae</taxon>
        <taxon>Haloferula</taxon>
    </lineage>
</organism>
<feature type="domain" description="Tyr recombinase" evidence="5">
    <location>
        <begin position="92"/>
        <end position="181"/>
    </location>
</feature>
<dbReference type="InterPro" id="IPR004107">
    <property type="entry name" value="Integrase_SAM-like_N"/>
</dbReference>
<evidence type="ECO:0000256" key="2">
    <source>
        <dbReference type="ARBA" id="ARBA00023125"/>
    </source>
</evidence>
<dbReference type="EMBL" id="BAABRI010000014">
    <property type="protein sequence ID" value="GAA5483338.1"/>
    <property type="molecule type" value="Genomic_DNA"/>
</dbReference>
<gene>
    <name evidence="7" type="primary">xerC_2</name>
    <name evidence="7" type="ORF">Hsar01_02568</name>
</gene>
<name>A0ABP9UP41_9BACT</name>
<keyword evidence="2 4" id="KW-0238">DNA-binding</keyword>
<dbReference type="Gene3D" id="1.10.150.130">
    <property type="match status" value="1"/>
</dbReference>
<dbReference type="PROSITE" id="PS51900">
    <property type="entry name" value="CB"/>
    <property type="match status" value="1"/>
</dbReference>
<dbReference type="RefSeq" id="WP_353567577.1">
    <property type="nucleotide sequence ID" value="NZ_BAABRI010000014.1"/>
</dbReference>
<dbReference type="Gene3D" id="1.10.443.10">
    <property type="entry name" value="Intergrase catalytic core"/>
    <property type="match status" value="1"/>
</dbReference>
<comment type="caution">
    <text evidence="7">The sequence shown here is derived from an EMBL/GenBank/DDBJ whole genome shotgun (WGS) entry which is preliminary data.</text>
</comment>
<evidence type="ECO:0000313" key="8">
    <source>
        <dbReference type="Proteomes" id="UP001476282"/>
    </source>
</evidence>
<dbReference type="PROSITE" id="PS51898">
    <property type="entry name" value="TYR_RECOMBINASE"/>
    <property type="match status" value="1"/>
</dbReference>
<evidence type="ECO:0000259" key="6">
    <source>
        <dbReference type="PROSITE" id="PS51900"/>
    </source>
</evidence>
<evidence type="ECO:0000313" key="7">
    <source>
        <dbReference type="EMBL" id="GAA5483338.1"/>
    </source>
</evidence>
<dbReference type="InterPro" id="IPR044068">
    <property type="entry name" value="CB"/>
</dbReference>
<dbReference type="SUPFAM" id="SSF56349">
    <property type="entry name" value="DNA breaking-rejoining enzymes"/>
    <property type="match status" value="1"/>
</dbReference>
<sequence length="181" mass="20748">MRVEVRRRGLTLRTEEGYVSWYRRFVKFHGLRHPSGMGRVEVEAFLSHLAMDRKVSASTQSQALNALVFLFREVLKQPFEGVEAVRARRPHRLPVVLDREEVRRLLAEVPEGTPRCLVGLLYGCGLRVSEGLRLRVKDVDFGNGLVWVRQARARRTGASRCRRGWRTASGVKWPTEAVGNR</sequence>
<reference evidence="7 8" key="1">
    <citation type="submission" date="2024-02" db="EMBL/GenBank/DDBJ databases">
        <title>Haloferula sargassicola NBRC 104335.</title>
        <authorList>
            <person name="Ichikawa N."/>
            <person name="Katano-Makiyama Y."/>
            <person name="Hidaka K."/>
        </authorList>
    </citation>
    <scope>NUCLEOTIDE SEQUENCE [LARGE SCALE GENOMIC DNA]</scope>
    <source>
        <strain evidence="7 8">NBRC 104335</strain>
    </source>
</reference>
<dbReference type="InterPro" id="IPR010998">
    <property type="entry name" value="Integrase_recombinase_N"/>
</dbReference>
<dbReference type="InterPro" id="IPR013762">
    <property type="entry name" value="Integrase-like_cat_sf"/>
</dbReference>
<evidence type="ECO:0000256" key="1">
    <source>
        <dbReference type="ARBA" id="ARBA00022908"/>
    </source>
</evidence>
<dbReference type="Proteomes" id="UP001476282">
    <property type="component" value="Unassembled WGS sequence"/>
</dbReference>
<proteinExistence type="predicted"/>
<dbReference type="InterPro" id="IPR002104">
    <property type="entry name" value="Integrase_catalytic"/>
</dbReference>
<keyword evidence="3" id="KW-0233">DNA recombination</keyword>
<keyword evidence="1" id="KW-0229">DNA integration</keyword>